<name>I0HLA5_RUBGI</name>
<dbReference type="AlphaFoldDB" id="I0HLA5"/>
<proteinExistence type="predicted"/>
<dbReference type="STRING" id="983917.RGE_04470"/>
<keyword evidence="1" id="KW-0732">Signal</keyword>
<keyword evidence="3" id="KW-1185">Reference proteome</keyword>
<evidence type="ECO:0000313" key="2">
    <source>
        <dbReference type="EMBL" id="BAL93792.1"/>
    </source>
</evidence>
<dbReference type="PATRIC" id="fig|983917.3.peg.439"/>
<organism evidence="2 3">
    <name type="scientific">Rubrivivax gelatinosus (strain NBRC 100245 / IL144)</name>
    <dbReference type="NCBI Taxonomy" id="983917"/>
    <lineage>
        <taxon>Bacteria</taxon>
        <taxon>Pseudomonadati</taxon>
        <taxon>Pseudomonadota</taxon>
        <taxon>Betaproteobacteria</taxon>
        <taxon>Burkholderiales</taxon>
        <taxon>Sphaerotilaceae</taxon>
        <taxon>Rubrivivax</taxon>
    </lineage>
</organism>
<evidence type="ECO:0008006" key="4">
    <source>
        <dbReference type="Google" id="ProtNLM"/>
    </source>
</evidence>
<dbReference type="HOGENOM" id="CLU_1785458_0_0_4"/>
<feature type="signal peptide" evidence="1">
    <location>
        <begin position="1"/>
        <end position="22"/>
    </location>
</feature>
<evidence type="ECO:0000256" key="1">
    <source>
        <dbReference type="SAM" id="SignalP"/>
    </source>
</evidence>
<sequence length="145" mass="14766">MSKSTQCMVAVALLGVAAAASAQTCPNGGARLNRNQIGNQIIGKTMCATSGNDRWQEFHQGSGDAVTGALIDYKKGPNDKVDPSQTVGSWSYSGAGNNTLLVHNYGGSATYSWAVCGSNGGPYTLVSTSGVTVTNVTVKAGQTGC</sequence>
<gene>
    <name evidence="2" type="ordered locus">RGE_04470</name>
</gene>
<protein>
    <recommendedName>
        <fullName evidence="4">Secreted protein</fullName>
    </recommendedName>
</protein>
<reference evidence="2 3" key="1">
    <citation type="journal article" date="2012" name="J. Bacteriol.">
        <title>Complete genome sequence of phototrophic betaproteobacterium Rubrivivax gelatinosus IL144.</title>
        <authorList>
            <person name="Nagashima S."/>
            <person name="Kamimura A."/>
            <person name="Shimizu T."/>
            <person name="Nakamura-isaki S."/>
            <person name="Aono E."/>
            <person name="Sakamoto K."/>
            <person name="Ichikawa N."/>
            <person name="Nakazawa H."/>
            <person name="Sekine M."/>
            <person name="Yamazaki S."/>
            <person name="Fujita N."/>
            <person name="Shimada K."/>
            <person name="Hanada S."/>
            <person name="Nagashima K.V.P."/>
        </authorList>
    </citation>
    <scope>NUCLEOTIDE SEQUENCE [LARGE SCALE GENOMIC DNA]</scope>
    <source>
        <strain evidence="3">NBRC 100245 / IL144</strain>
    </source>
</reference>
<dbReference type="RefSeq" id="WP_014426668.1">
    <property type="nucleotide sequence ID" value="NC_017075.1"/>
</dbReference>
<dbReference type="Proteomes" id="UP000007883">
    <property type="component" value="Chromosome"/>
</dbReference>
<dbReference type="KEGG" id="rge:RGE_04470"/>
<accession>I0HLA5</accession>
<evidence type="ECO:0000313" key="3">
    <source>
        <dbReference type="Proteomes" id="UP000007883"/>
    </source>
</evidence>
<feature type="chain" id="PRO_5003629007" description="Secreted protein" evidence="1">
    <location>
        <begin position="23"/>
        <end position="145"/>
    </location>
</feature>
<dbReference type="eggNOG" id="ENOG50344N9">
    <property type="taxonomic scope" value="Bacteria"/>
</dbReference>
<dbReference type="EMBL" id="AP012320">
    <property type="protein sequence ID" value="BAL93792.1"/>
    <property type="molecule type" value="Genomic_DNA"/>
</dbReference>